<evidence type="ECO:0000256" key="1">
    <source>
        <dbReference type="SAM" id="Phobius"/>
    </source>
</evidence>
<evidence type="ECO:0000313" key="2">
    <source>
        <dbReference type="EMBL" id="OPA80100.1"/>
    </source>
</evidence>
<accession>A0A1T2XJP2</accession>
<reference evidence="2 3" key="1">
    <citation type="submission" date="2017-01" db="EMBL/GenBank/DDBJ databases">
        <title>Genome analysis of Paenibacillus selenitrireducens ES3-24.</title>
        <authorList>
            <person name="Xu D."/>
            <person name="Yao R."/>
            <person name="Zheng S."/>
        </authorList>
    </citation>
    <scope>NUCLEOTIDE SEQUENCE [LARGE SCALE GENOMIC DNA]</scope>
    <source>
        <strain evidence="2 3">ES3-24</strain>
    </source>
</reference>
<evidence type="ECO:0000313" key="3">
    <source>
        <dbReference type="Proteomes" id="UP000190188"/>
    </source>
</evidence>
<feature type="transmembrane region" description="Helical" evidence="1">
    <location>
        <begin position="345"/>
        <end position="364"/>
    </location>
</feature>
<dbReference type="RefSeq" id="WP_078497445.1">
    <property type="nucleotide sequence ID" value="NZ_MSZX01000002.1"/>
</dbReference>
<feature type="transmembrane region" description="Helical" evidence="1">
    <location>
        <begin position="306"/>
        <end position="325"/>
    </location>
</feature>
<proteinExistence type="predicted"/>
<evidence type="ECO:0008006" key="4">
    <source>
        <dbReference type="Google" id="ProtNLM"/>
    </source>
</evidence>
<keyword evidence="3" id="KW-1185">Reference proteome</keyword>
<feature type="transmembrane region" description="Helical" evidence="1">
    <location>
        <begin position="258"/>
        <end position="280"/>
    </location>
</feature>
<feature type="transmembrane region" description="Helical" evidence="1">
    <location>
        <begin position="168"/>
        <end position="187"/>
    </location>
</feature>
<feature type="transmembrane region" description="Helical" evidence="1">
    <location>
        <begin position="220"/>
        <end position="238"/>
    </location>
</feature>
<organism evidence="2 3">
    <name type="scientific">Paenibacillus selenitireducens</name>
    <dbReference type="NCBI Taxonomy" id="1324314"/>
    <lineage>
        <taxon>Bacteria</taxon>
        <taxon>Bacillati</taxon>
        <taxon>Bacillota</taxon>
        <taxon>Bacilli</taxon>
        <taxon>Bacillales</taxon>
        <taxon>Paenibacillaceae</taxon>
        <taxon>Paenibacillus</taxon>
    </lineage>
</organism>
<dbReference type="AlphaFoldDB" id="A0A1T2XJP2"/>
<dbReference type="EMBL" id="MSZX01000002">
    <property type="protein sequence ID" value="OPA80100.1"/>
    <property type="molecule type" value="Genomic_DNA"/>
</dbReference>
<feature type="transmembrane region" description="Helical" evidence="1">
    <location>
        <begin position="145"/>
        <end position="162"/>
    </location>
</feature>
<dbReference type="STRING" id="1324314.BVG16_04945"/>
<dbReference type="Proteomes" id="UP000190188">
    <property type="component" value="Unassembled WGS sequence"/>
</dbReference>
<protein>
    <recommendedName>
        <fullName evidence="4">Multi-tm2 domain protein</fullName>
    </recommendedName>
</protein>
<feature type="transmembrane region" description="Helical" evidence="1">
    <location>
        <begin position="57"/>
        <end position="80"/>
    </location>
</feature>
<keyword evidence="1" id="KW-1133">Transmembrane helix</keyword>
<dbReference type="OrthoDB" id="82335at2"/>
<feature type="transmembrane region" description="Helical" evidence="1">
    <location>
        <begin position="30"/>
        <end position="50"/>
    </location>
</feature>
<sequence length="391" mass="44791">MQPYRSKGLAFFLNFIPGMGHYYVGKKTKAIIYALLFFGALGLGFMAGIVTRDDAPFVSMVIFAFIIGCINMLDMIIYLIRTPYIPNTTGTYGEQFLHAAGLQGPNPMQANMPKQENERFFTILLSFVPGLGHFYLGLMQRGLSFLIAFFGLSTVLIFLTAITHQSGFAVFLGLLPIIWLYCMFDAVKFAHQKQRGEMLVDRTLFDDFENYREEGKRSKMLAMMLSVLPGAGHMYLGLQKRGLQLMVAFLGSIYILDFLRLSLFLFLIPLIWCFSFFDALQQISRYGREELRDIPIVKWIGNHQRWLGVILVLLGSYYILIRLIVPILEVQFPDWLGQYRYRIEDYFQTIVIAVLFIGGGIKLLTGSKQRNHREVGEPFHGSEYSTTDKRD</sequence>
<name>A0A1T2XJP2_9BACL</name>
<gene>
    <name evidence="2" type="ORF">BVG16_04945</name>
</gene>
<feature type="transmembrane region" description="Helical" evidence="1">
    <location>
        <begin position="120"/>
        <end position="138"/>
    </location>
</feature>
<keyword evidence="1" id="KW-0812">Transmembrane</keyword>
<keyword evidence="1" id="KW-0472">Membrane</keyword>
<comment type="caution">
    <text evidence="2">The sequence shown here is derived from an EMBL/GenBank/DDBJ whole genome shotgun (WGS) entry which is preliminary data.</text>
</comment>